<dbReference type="PANTHER" id="PTHR47245">
    <property type="entry name" value="PEPTIDYLPROLYL ISOMERASE"/>
    <property type="match status" value="1"/>
</dbReference>
<gene>
    <name evidence="11" type="ORF">DFH01_20105</name>
</gene>
<evidence type="ECO:0000256" key="2">
    <source>
        <dbReference type="ARBA" id="ARBA00007656"/>
    </source>
</evidence>
<dbReference type="Pfam" id="PF00639">
    <property type="entry name" value="Rotamase"/>
    <property type="match status" value="1"/>
</dbReference>
<evidence type="ECO:0000256" key="4">
    <source>
        <dbReference type="ARBA" id="ARBA00018370"/>
    </source>
</evidence>
<dbReference type="SUPFAM" id="SSF109998">
    <property type="entry name" value="Triger factor/SurA peptide-binding domain-like"/>
    <property type="match status" value="1"/>
</dbReference>
<evidence type="ECO:0000256" key="1">
    <source>
        <dbReference type="ARBA" id="ARBA00000971"/>
    </source>
</evidence>
<dbReference type="AlphaFoldDB" id="A0A317F9X7"/>
<comment type="catalytic activity">
    <reaction evidence="1">
        <text>[protein]-peptidylproline (omega=180) = [protein]-peptidylproline (omega=0)</text>
        <dbReference type="Rhea" id="RHEA:16237"/>
        <dbReference type="Rhea" id="RHEA-COMP:10747"/>
        <dbReference type="Rhea" id="RHEA-COMP:10748"/>
        <dbReference type="ChEBI" id="CHEBI:83833"/>
        <dbReference type="ChEBI" id="CHEBI:83834"/>
        <dbReference type="EC" id="5.2.1.8"/>
    </reaction>
</comment>
<evidence type="ECO:0000256" key="9">
    <source>
        <dbReference type="SAM" id="MobiDB-lite"/>
    </source>
</evidence>
<dbReference type="GO" id="GO:0003755">
    <property type="term" value="F:peptidyl-prolyl cis-trans isomerase activity"/>
    <property type="evidence" value="ECO:0007669"/>
    <property type="project" value="UniProtKB-KW"/>
</dbReference>
<feature type="region of interest" description="Disordered" evidence="9">
    <location>
        <begin position="1"/>
        <end position="30"/>
    </location>
</feature>
<dbReference type="PROSITE" id="PS50198">
    <property type="entry name" value="PPIC_PPIASE_2"/>
    <property type="match status" value="1"/>
</dbReference>
<accession>A0A317F9X7</accession>
<dbReference type="Gene3D" id="3.10.50.40">
    <property type="match status" value="1"/>
</dbReference>
<dbReference type="InterPro" id="IPR046357">
    <property type="entry name" value="PPIase_dom_sf"/>
</dbReference>
<dbReference type="InterPro" id="IPR027304">
    <property type="entry name" value="Trigger_fact/SurA_dom_sf"/>
</dbReference>
<evidence type="ECO:0000259" key="10">
    <source>
        <dbReference type="PROSITE" id="PS50198"/>
    </source>
</evidence>
<keyword evidence="12" id="KW-1185">Reference proteome</keyword>
<organism evidence="11 12">
    <name type="scientific">Falsiroseomonas bella</name>
    <dbReference type="NCBI Taxonomy" id="2184016"/>
    <lineage>
        <taxon>Bacteria</taxon>
        <taxon>Pseudomonadati</taxon>
        <taxon>Pseudomonadota</taxon>
        <taxon>Alphaproteobacteria</taxon>
        <taxon>Acetobacterales</taxon>
        <taxon>Roseomonadaceae</taxon>
        <taxon>Falsiroseomonas</taxon>
    </lineage>
</organism>
<evidence type="ECO:0000256" key="3">
    <source>
        <dbReference type="ARBA" id="ARBA00013194"/>
    </source>
</evidence>
<sequence>MAVHFHPRPAPSAPAPAAASQPSGPLLPEHDITVNGHVITAREVAAEMQHHPSDSALAAWNAAARALVLRRLLLDAAAEAGIATGGEAEEEDAVSELLSREIRLPAPDEAACRRWFAAHPERFGRPEAWEASHILIAADPEVPEERKAAEARARDLLAQVEAAPWRLADLARLHSDCPSREEGGDLGRIARGSSVPEFEAALAAAEPGRLLPDVVASRYGLHVVLLHRRLPARPATFEGAADQVARDLVRASWETAVRQYLAVLASRAAIEGYAFDGAASGPLVQ</sequence>
<dbReference type="RefSeq" id="WP_109872240.1">
    <property type="nucleotide sequence ID" value="NZ_QGNA01000004.1"/>
</dbReference>
<dbReference type="EMBL" id="QGNA01000004">
    <property type="protein sequence ID" value="PWS35874.1"/>
    <property type="molecule type" value="Genomic_DNA"/>
</dbReference>
<comment type="caution">
    <text evidence="11">The sequence shown here is derived from an EMBL/GenBank/DDBJ whole genome shotgun (WGS) entry which is preliminary data.</text>
</comment>
<comment type="similarity">
    <text evidence="2">Belongs to the PpiC/parvulin rotamase family.</text>
</comment>
<evidence type="ECO:0000313" key="12">
    <source>
        <dbReference type="Proteomes" id="UP000245765"/>
    </source>
</evidence>
<dbReference type="SUPFAM" id="SSF54534">
    <property type="entry name" value="FKBP-like"/>
    <property type="match status" value="1"/>
</dbReference>
<evidence type="ECO:0000256" key="7">
    <source>
        <dbReference type="ARBA" id="ARBA00031484"/>
    </source>
</evidence>
<dbReference type="InterPro" id="IPR050245">
    <property type="entry name" value="PrsA_foldase"/>
</dbReference>
<feature type="domain" description="PpiC" evidence="10">
    <location>
        <begin position="126"/>
        <end position="228"/>
    </location>
</feature>
<keyword evidence="5 8" id="KW-0697">Rotamase</keyword>
<dbReference type="Proteomes" id="UP000245765">
    <property type="component" value="Unassembled WGS sequence"/>
</dbReference>
<proteinExistence type="inferred from homology"/>
<dbReference type="OrthoDB" id="196786at2"/>
<dbReference type="PANTHER" id="PTHR47245:SF2">
    <property type="entry name" value="PEPTIDYL-PROLYL CIS-TRANS ISOMERASE HP_0175-RELATED"/>
    <property type="match status" value="1"/>
</dbReference>
<dbReference type="InterPro" id="IPR000297">
    <property type="entry name" value="PPIase_PpiC"/>
</dbReference>
<name>A0A317F9X7_9PROT</name>
<protein>
    <recommendedName>
        <fullName evidence="4">Parvulin-like PPIase</fullName>
        <ecNumber evidence="3">5.2.1.8</ecNumber>
    </recommendedName>
    <alternativeName>
        <fullName evidence="6">Peptidyl-prolyl cis-trans isomerase plp</fullName>
    </alternativeName>
    <alternativeName>
        <fullName evidence="7">Rotamase plp</fullName>
    </alternativeName>
</protein>
<evidence type="ECO:0000313" key="11">
    <source>
        <dbReference type="EMBL" id="PWS35874.1"/>
    </source>
</evidence>
<evidence type="ECO:0000256" key="8">
    <source>
        <dbReference type="PROSITE-ProRule" id="PRU00278"/>
    </source>
</evidence>
<keyword evidence="8" id="KW-0413">Isomerase</keyword>
<evidence type="ECO:0000256" key="6">
    <source>
        <dbReference type="ARBA" id="ARBA00030642"/>
    </source>
</evidence>
<dbReference type="EC" id="5.2.1.8" evidence="3"/>
<evidence type="ECO:0000256" key="5">
    <source>
        <dbReference type="ARBA" id="ARBA00023110"/>
    </source>
</evidence>
<reference evidence="12" key="1">
    <citation type="submission" date="2018-05" db="EMBL/GenBank/DDBJ databases">
        <authorList>
            <person name="Du Z."/>
            <person name="Wang X."/>
        </authorList>
    </citation>
    <scope>NUCLEOTIDE SEQUENCE [LARGE SCALE GENOMIC DNA]</scope>
    <source>
        <strain evidence="12">CQN31</strain>
    </source>
</reference>